<dbReference type="GeneTree" id="ENSGT00940000154133"/>
<reference evidence="13" key="2">
    <citation type="submission" date="2025-08" db="UniProtKB">
        <authorList>
            <consortium name="Ensembl"/>
        </authorList>
    </citation>
    <scope>IDENTIFICATION</scope>
    <source>
        <strain evidence="13">broiler</strain>
    </source>
</reference>
<evidence type="ECO:0000256" key="2">
    <source>
        <dbReference type="ARBA" id="ARBA00004607"/>
    </source>
</evidence>
<evidence type="ECO:0000256" key="3">
    <source>
        <dbReference type="ARBA" id="ARBA00022490"/>
    </source>
</evidence>
<feature type="coiled-coil region" evidence="11">
    <location>
        <begin position="232"/>
        <end position="266"/>
    </location>
</feature>
<dbReference type="Proteomes" id="UP000000539">
    <property type="component" value="Chromosome 9"/>
</dbReference>
<accession>A0A8V0ZZX2</accession>
<dbReference type="CDD" id="cd22284">
    <property type="entry name" value="HD_CCDC61_N"/>
    <property type="match status" value="1"/>
</dbReference>
<comment type="similarity">
    <text evidence="7">Belongs to the CCDC61 family.</text>
</comment>
<feature type="compositionally biased region" description="Low complexity" evidence="12">
    <location>
        <begin position="399"/>
        <end position="417"/>
    </location>
</feature>
<proteinExistence type="inferred from homology"/>
<keyword evidence="5" id="KW-0206">Cytoskeleton</keyword>
<dbReference type="InterPro" id="IPR049733">
    <property type="entry name" value="CCDC61_N"/>
</dbReference>
<evidence type="ECO:0000256" key="7">
    <source>
        <dbReference type="ARBA" id="ARBA00038217"/>
    </source>
</evidence>
<reference evidence="13" key="1">
    <citation type="submission" date="2020-11" db="EMBL/GenBank/DDBJ databases">
        <title>Gallus gallus (Chicken) genome, bGalGal1, GRCg7b, maternal haplotype autosomes + Z &amp; W.</title>
        <authorList>
            <person name="Warren W."/>
            <person name="Formenti G."/>
            <person name="Fedrigo O."/>
            <person name="Haase B."/>
            <person name="Mountcastle J."/>
            <person name="Balacco J."/>
            <person name="Tracey A."/>
            <person name="Schneider V."/>
            <person name="Okimoto R."/>
            <person name="Cheng H."/>
            <person name="Hawken R."/>
            <person name="Howe K."/>
            <person name="Jarvis E.D."/>
        </authorList>
    </citation>
    <scope>NUCLEOTIDE SEQUENCE [LARGE SCALE GENOMIC DNA]</scope>
    <source>
        <strain evidence="13">Broiler</strain>
    </source>
</reference>
<feature type="compositionally biased region" description="Low complexity" evidence="12">
    <location>
        <begin position="438"/>
        <end position="449"/>
    </location>
</feature>
<evidence type="ECO:0000313" key="14">
    <source>
        <dbReference type="Proteomes" id="UP000000539"/>
    </source>
</evidence>
<organism evidence="13 14">
    <name type="scientific">Gallus gallus</name>
    <name type="common">Chicken</name>
    <dbReference type="NCBI Taxonomy" id="9031"/>
    <lineage>
        <taxon>Eukaryota</taxon>
        <taxon>Metazoa</taxon>
        <taxon>Chordata</taxon>
        <taxon>Craniata</taxon>
        <taxon>Vertebrata</taxon>
        <taxon>Euteleostomi</taxon>
        <taxon>Archelosauria</taxon>
        <taxon>Archosauria</taxon>
        <taxon>Dinosauria</taxon>
        <taxon>Saurischia</taxon>
        <taxon>Theropoda</taxon>
        <taxon>Coelurosauria</taxon>
        <taxon>Aves</taxon>
        <taxon>Neognathae</taxon>
        <taxon>Galloanserae</taxon>
        <taxon>Galliformes</taxon>
        <taxon>Phasianidae</taxon>
        <taxon>Phasianinae</taxon>
        <taxon>Gallus</taxon>
    </lineage>
</organism>
<feature type="compositionally biased region" description="Basic and acidic residues" evidence="12">
    <location>
        <begin position="365"/>
        <end position="378"/>
    </location>
</feature>
<keyword evidence="6" id="KW-0966">Cell projection</keyword>
<dbReference type="Ensembl" id="ENSGALT00010059697.1">
    <property type="protein sequence ID" value="ENSGALP00010036468.1"/>
    <property type="gene ID" value="ENSGALG00010024471.1"/>
</dbReference>
<evidence type="ECO:0000256" key="1">
    <source>
        <dbReference type="ARBA" id="ARBA00004120"/>
    </source>
</evidence>
<evidence type="ECO:0000256" key="12">
    <source>
        <dbReference type="SAM" id="MobiDB-lite"/>
    </source>
</evidence>
<feature type="region of interest" description="Disordered" evidence="12">
    <location>
        <begin position="313"/>
        <end position="450"/>
    </location>
</feature>
<reference evidence="13" key="3">
    <citation type="submission" date="2025-09" db="UniProtKB">
        <authorList>
            <consortium name="Ensembl"/>
        </authorList>
    </citation>
    <scope>IDENTIFICATION</scope>
    <source>
        <strain evidence="13">broiler</strain>
    </source>
</reference>
<evidence type="ECO:0000256" key="11">
    <source>
        <dbReference type="SAM" id="Coils"/>
    </source>
</evidence>
<dbReference type="PANTHER" id="PTHR22691">
    <property type="entry name" value="YEAST SPT2-RELATED"/>
    <property type="match status" value="1"/>
</dbReference>
<sequence length="551" mass="60213">MEANQCVGRGRARQSDCRRGGTVAGALERRAASAGGGAALGLAPGAAWFRRGTRRRLGAPSSGSAASLGSLAACGGTRSPGPGSPLATMEEPRCLQANCFFRGKEHSIQLSVSQAVLEVEVEERRSTKRWRGHFDAASVEDLTRKTGNFKQFGIFCSMLEAALMKSSEAVSLELLTYGDLEALRCCKVGVATRVPPSTSPLSSKRYLILVYCVEFDRIHYPLPLPYIGEADMAALRRLVQEQQDELAQLRDELRRAQQEVWRLEDERLRDKAWHQQEQRRMTKELTEVKAAEKMLRAHVKTLTAELAVCRKGRSTSATAAPGCPQDRRRSNSRDSRSSSQGRLPPRSPSPAGSRPPRFNPTAFVRSREQRRQEAELRRQKLPRGTVSSGDNCRRRGRRSSSAESLQSRRSAQSSGSEADTCPQRRRGLGGPSTRSPLSASSCNSTSVVSGSGGQGVTVTLGGGHWVVCHHHLLPLQASHPNRGCKQHGKGEPLILVFCHPLAPFCFLVFFHPFFLPPSAENLGTEPSATLSEIDARLQALQAYISTLGTHM</sequence>
<name>A0A8V0ZZX2_CHICK</name>
<evidence type="ECO:0000256" key="4">
    <source>
        <dbReference type="ARBA" id="ARBA00023054"/>
    </source>
</evidence>
<evidence type="ECO:0000256" key="6">
    <source>
        <dbReference type="ARBA" id="ARBA00023273"/>
    </source>
</evidence>
<evidence type="ECO:0000256" key="8">
    <source>
        <dbReference type="ARBA" id="ARBA00040683"/>
    </source>
</evidence>
<protein>
    <recommendedName>
        <fullName evidence="8">Centrosomal protein CCDC61</fullName>
    </recommendedName>
    <alternativeName>
        <fullName evidence="9">Coiled-coil domain-containing protein 61</fullName>
    </alternativeName>
    <alternativeName>
        <fullName evidence="10">VFL3 homolog</fullName>
    </alternativeName>
</protein>
<keyword evidence="3" id="KW-0963">Cytoplasm</keyword>
<evidence type="ECO:0000256" key="10">
    <source>
        <dbReference type="ARBA" id="ARBA00042326"/>
    </source>
</evidence>
<feature type="compositionally biased region" description="Basic and acidic residues" evidence="12">
    <location>
        <begin position="325"/>
        <end position="336"/>
    </location>
</feature>
<keyword evidence="14" id="KW-1185">Reference proteome</keyword>
<gene>
    <name evidence="13" type="primary">CCDC61</name>
</gene>
<dbReference type="OrthoDB" id="568137at2759"/>
<comment type="subcellular location">
    <subcellularLocation>
        <location evidence="1">Cytoplasm</location>
        <location evidence="1">Cytoskeleton</location>
        <location evidence="1">Cilium basal body</location>
    </subcellularLocation>
    <subcellularLocation>
        <location evidence="2">Cytoplasm</location>
        <location evidence="2">Cytoskeleton</location>
        <location evidence="2">Microtubule organizing center</location>
        <location evidence="2">Centrosome</location>
        <location evidence="2">Centriolar satellite</location>
    </subcellularLocation>
</comment>
<dbReference type="PANTHER" id="PTHR22691:SF1">
    <property type="entry name" value="CENTROSOMAL PROTEIN CCDC61"/>
    <property type="match status" value="1"/>
</dbReference>
<evidence type="ECO:0000256" key="9">
    <source>
        <dbReference type="ARBA" id="ARBA00041518"/>
    </source>
</evidence>
<keyword evidence="4 11" id="KW-0175">Coiled coil</keyword>
<evidence type="ECO:0000313" key="13">
    <source>
        <dbReference type="Ensembl" id="ENSGALP00010036468.1"/>
    </source>
</evidence>
<dbReference type="AlphaFoldDB" id="A0A8V0ZZX2"/>
<dbReference type="GO" id="GO:0034451">
    <property type="term" value="C:centriolar satellite"/>
    <property type="evidence" value="ECO:0007669"/>
    <property type="project" value="UniProtKB-SubCell"/>
</dbReference>
<evidence type="ECO:0000256" key="5">
    <source>
        <dbReference type="ARBA" id="ARBA00023212"/>
    </source>
</evidence>